<sequence length="107" mass="12071">MSLETDGIPENDDELRAKLHQETAQIGWVELQRFYARGNVVRVAPGQDLIEVGLSLVRDDKARFQQWIQDGSVGEVKPDEAQGWHDSDATVWALVVAPWVLVQPNHQ</sequence>
<evidence type="ECO:0000313" key="1">
    <source>
        <dbReference type="EMBL" id="MYL27082.1"/>
    </source>
</evidence>
<reference evidence="1 2" key="1">
    <citation type="submission" date="2019-11" db="EMBL/GenBank/DDBJ databases">
        <title>Genome sequences of 17 halophilic strains isolated from different environments.</title>
        <authorList>
            <person name="Furrow R.E."/>
        </authorList>
    </citation>
    <scope>NUCLEOTIDE SEQUENCE [LARGE SCALE GENOMIC DNA]</scope>
    <source>
        <strain evidence="1 2">22507_15_FS</strain>
    </source>
</reference>
<dbReference type="EMBL" id="WMEX01000005">
    <property type="protein sequence ID" value="MYL27082.1"/>
    <property type="molecule type" value="Genomic_DNA"/>
</dbReference>
<organism evidence="1 2">
    <name type="scientific">Vreelandella halophila</name>
    <dbReference type="NCBI Taxonomy" id="86177"/>
    <lineage>
        <taxon>Bacteria</taxon>
        <taxon>Pseudomonadati</taxon>
        <taxon>Pseudomonadota</taxon>
        <taxon>Gammaproteobacteria</taxon>
        <taxon>Oceanospirillales</taxon>
        <taxon>Halomonadaceae</taxon>
        <taxon>Vreelandella</taxon>
    </lineage>
</organism>
<dbReference type="AlphaFoldDB" id="A0A9X4YC09"/>
<dbReference type="Pfam" id="PF10052">
    <property type="entry name" value="DUF2288"/>
    <property type="match status" value="1"/>
</dbReference>
<proteinExistence type="predicted"/>
<comment type="caution">
    <text evidence="1">The sequence shown here is derived from an EMBL/GenBank/DDBJ whole genome shotgun (WGS) entry which is preliminary data.</text>
</comment>
<keyword evidence="2" id="KW-1185">Reference proteome</keyword>
<name>A0A9X4YC09_9GAMM</name>
<gene>
    <name evidence="1" type="ORF">GLW01_09785</name>
</gene>
<dbReference type="RefSeq" id="WP_160898934.1">
    <property type="nucleotide sequence ID" value="NZ_WMEX01000005.1"/>
</dbReference>
<dbReference type="InterPro" id="IPR018741">
    <property type="entry name" value="DUF2288"/>
</dbReference>
<dbReference type="Proteomes" id="UP000460751">
    <property type="component" value="Unassembled WGS sequence"/>
</dbReference>
<accession>A0A9X4YC09</accession>
<dbReference type="OrthoDB" id="195194at2"/>
<evidence type="ECO:0000313" key="2">
    <source>
        <dbReference type="Proteomes" id="UP000460751"/>
    </source>
</evidence>
<protein>
    <submittedName>
        <fullName evidence="1">DUF2288 family protein</fullName>
    </submittedName>
</protein>